<dbReference type="EMBL" id="CAKMMG010000004">
    <property type="protein sequence ID" value="CAH1210320.1"/>
    <property type="molecule type" value="Genomic_DNA"/>
</dbReference>
<dbReference type="InterPro" id="IPR041522">
    <property type="entry name" value="CdaR_GGDEF"/>
</dbReference>
<dbReference type="InterPro" id="IPR018062">
    <property type="entry name" value="HTH_AraC-typ_CS"/>
</dbReference>
<dbReference type="CDD" id="cd17536">
    <property type="entry name" value="REC_YesN-like"/>
    <property type="match status" value="1"/>
</dbReference>
<dbReference type="PROSITE" id="PS50110">
    <property type="entry name" value="RESPONSE_REGULATORY"/>
    <property type="match status" value="1"/>
</dbReference>
<dbReference type="SMART" id="SM00342">
    <property type="entry name" value="HTH_ARAC"/>
    <property type="match status" value="1"/>
</dbReference>
<keyword evidence="1" id="KW-0805">Transcription regulation</keyword>
<keyword evidence="3" id="KW-0804">Transcription</keyword>
<feature type="domain" description="HTH araC/xylS-type" evidence="5">
    <location>
        <begin position="440"/>
        <end position="537"/>
    </location>
</feature>
<evidence type="ECO:0000256" key="3">
    <source>
        <dbReference type="ARBA" id="ARBA00023163"/>
    </source>
</evidence>
<name>A0ABM9CF07_9BACL</name>
<dbReference type="InterPro" id="IPR009057">
    <property type="entry name" value="Homeodomain-like_sf"/>
</dbReference>
<dbReference type="Pfam" id="PF12833">
    <property type="entry name" value="HTH_18"/>
    <property type="match status" value="1"/>
</dbReference>
<comment type="caution">
    <text evidence="8">The sequence shown here is derived from an EMBL/GenBank/DDBJ whole genome shotgun (WGS) entry which is preliminary data.</text>
</comment>
<dbReference type="PRINTS" id="PR00032">
    <property type="entry name" value="HTHARAC"/>
</dbReference>
<dbReference type="InterPro" id="IPR018060">
    <property type="entry name" value="HTH_AraC"/>
</dbReference>
<dbReference type="PANTHER" id="PTHR43280">
    <property type="entry name" value="ARAC-FAMILY TRANSCRIPTIONAL REGULATOR"/>
    <property type="match status" value="1"/>
</dbReference>
<keyword evidence="4" id="KW-0597">Phosphoprotein</keyword>
<feature type="domain" description="Response regulatory" evidence="6">
    <location>
        <begin position="12"/>
        <end position="129"/>
    </location>
</feature>
<feature type="domain" description="GGDEF" evidence="7">
    <location>
        <begin position="188"/>
        <end position="315"/>
    </location>
</feature>
<dbReference type="PANTHER" id="PTHR43280:SF2">
    <property type="entry name" value="HTH-TYPE TRANSCRIPTIONAL REGULATOR EXSA"/>
    <property type="match status" value="1"/>
</dbReference>
<dbReference type="Proteomes" id="UP000838324">
    <property type="component" value="Unassembled WGS sequence"/>
</dbReference>
<dbReference type="GO" id="GO:0050568">
    <property type="term" value="F:protein-glutamine glutaminase activity"/>
    <property type="evidence" value="ECO:0007669"/>
    <property type="project" value="UniProtKB-EC"/>
</dbReference>
<dbReference type="InterPro" id="IPR000160">
    <property type="entry name" value="GGDEF_dom"/>
</dbReference>
<evidence type="ECO:0000256" key="1">
    <source>
        <dbReference type="ARBA" id="ARBA00023015"/>
    </source>
</evidence>
<keyword evidence="9" id="KW-1185">Reference proteome</keyword>
<dbReference type="InterPro" id="IPR011006">
    <property type="entry name" value="CheY-like_superfamily"/>
</dbReference>
<evidence type="ECO:0000256" key="4">
    <source>
        <dbReference type="PROSITE-ProRule" id="PRU00169"/>
    </source>
</evidence>
<keyword evidence="2" id="KW-0238">DNA-binding</keyword>
<evidence type="ECO:0000313" key="8">
    <source>
        <dbReference type="EMBL" id="CAH1210320.1"/>
    </source>
</evidence>
<feature type="modified residue" description="4-aspartylphosphate" evidence="4">
    <location>
        <position position="64"/>
    </location>
</feature>
<proteinExistence type="predicted"/>
<dbReference type="Pfam" id="PF17853">
    <property type="entry name" value="GGDEF_2"/>
    <property type="match status" value="1"/>
</dbReference>
<dbReference type="PROSITE" id="PS00041">
    <property type="entry name" value="HTH_ARAC_FAMILY_1"/>
    <property type="match status" value="1"/>
</dbReference>
<dbReference type="SUPFAM" id="SSF46689">
    <property type="entry name" value="Homeodomain-like"/>
    <property type="match status" value="2"/>
</dbReference>
<evidence type="ECO:0000259" key="5">
    <source>
        <dbReference type="PROSITE" id="PS01124"/>
    </source>
</evidence>
<evidence type="ECO:0000259" key="7">
    <source>
        <dbReference type="PROSITE" id="PS50887"/>
    </source>
</evidence>
<dbReference type="PROSITE" id="PS50887">
    <property type="entry name" value="GGDEF"/>
    <property type="match status" value="1"/>
</dbReference>
<dbReference type="Pfam" id="PF00072">
    <property type="entry name" value="Response_reg"/>
    <property type="match status" value="1"/>
</dbReference>
<evidence type="ECO:0000259" key="6">
    <source>
        <dbReference type="PROSITE" id="PS50110"/>
    </source>
</evidence>
<dbReference type="PROSITE" id="PS01124">
    <property type="entry name" value="HTH_ARAC_FAMILY_2"/>
    <property type="match status" value="1"/>
</dbReference>
<gene>
    <name evidence="8" type="primary">cheB_14</name>
    <name evidence="8" type="ORF">PAECIP111892_03463</name>
</gene>
<dbReference type="Gene3D" id="3.40.50.2300">
    <property type="match status" value="1"/>
</dbReference>
<dbReference type="InterPro" id="IPR020449">
    <property type="entry name" value="Tscrpt_reg_AraC-type_HTH"/>
</dbReference>
<sequence length="553" mass="63062">MEFILSHAEPIKICIVDDIPAVVRGLSQRIPWEEHGIVVAATAGNGEEGLMQIRRHRPDIVLTDIRMPFTDGLEMMRIIQSEQPDIKLIFLTGYSDFTYAQEAVKLGAFDLIVKPFTKPQVLESVLKAKEVLERERSQAEQMRGMEQKLRESMPYLRQEYMRLLIRYGSRQQHLSQQWDFYAITMKSSGFCVMAAEIDFFAERTAAMPVSEVELIRFAVQNILEETIDGYTQGIVFREHVNQFVIVMNPPSELDAEQIAEKCRENVCRHTYQTVSIGLGGEVEEAGQLSVSYAQALSALTNTFLTGGNSVYRYADSPEREAVLPRYSFDKEKELLYCLRSANLAKAEEELDHIWSEWLNAPALPDPAIVKTMCLELAHSIHRVFSDKASDTEVKMLEKKLADMNGAASFEELRRQIREFCRQGCTYVQIRQSSDARVLVERAIAHINGNLHRNLSVADCAREVHLSPSYFSNLFKKEMGMTLAQYIISRRMEKAKEMVLEGMQVQDIAVSLGYEDRPYFTELFKKYTGMTPTDFRSKYTAAGPRGNSDFVSPE</sequence>
<dbReference type="EC" id="3.5.1.44" evidence="8"/>
<protein>
    <submittedName>
        <fullName evidence="8">Protein-glutamate methylesterase/protein-glutamine glutaminase</fullName>
        <ecNumber evidence="8">3.5.1.44</ecNumber>
    </submittedName>
</protein>
<dbReference type="InterPro" id="IPR001789">
    <property type="entry name" value="Sig_transdc_resp-reg_receiver"/>
</dbReference>
<accession>A0ABM9CF07</accession>
<reference evidence="8" key="1">
    <citation type="submission" date="2022-01" db="EMBL/GenBank/DDBJ databases">
        <authorList>
            <person name="Criscuolo A."/>
        </authorList>
    </citation>
    <scope>NUCLEOTIDE SEQUENCE</scope>
    <source>
        <strain evidence="8">CIP111892</strain>
    </source>
</reference>
<evidence type="ECO:0000313" key="9">
    <source>
        <dbReference type="Proteomes" id="UP000838324"/>
    </source>
</evidence>
<evidence type="ECO:0000256" key="2">
    <source>
        <dbReference type="ARBA" id="ARBA00023125"/>
    </source>
</evidence>
<dbReference type="SMART" id="SM00448">
    <property type="entry name" value="REC"/>
    <property type="match status" value="1"/>
</dbReference>
<dbReference type="SUPFAM" id="SSF52172">
    <property type="entry name" value="CheY-like"/>
    <property type="match status" value="1"/>
</dbReference>
<dbReference type="Gene3D" id="1.10.10.60">
    <property type="entry name" value="Homeodomain-like"/>
    <property type="match status" value="2"/>
</dbReference>
<organism evidence="8 9">
    <name type="scientific">Paenibacillus auburnensis</name>
    <dbReference type="NCBI Taxonomy" id="2905649"/>
    <lineage>
        <taxon>Bacteria</taxon>
        <taxon>Bacillati</taxon>
        <taxon>Bacillota</taxon>
        <taxon>Bacilli</taxon>
        <taxon>Bacillales</taxon>
        <taxon>Paenibacillaceae</taxon>
        <taxon>Paenibacillus</taxon>
    </lineage>
</organism>
<dbReference type="RefSeq" id="WP_236335120.1">
    <property type="nucleotide sequence ID" value="NZ_CAKMMG010000004.1"/>
</dbReference>
<keyword evidence="8" id="KW-0378">Hydrolase</keyword>